<accession>A0A382Y4D1</accession>
<dbReference type="SUPFAM" id="SSF55021">
    <property type="entry name" value="ACT-like"/>
    <property type="match status" value="2"/>
</dbReference>
<name>A0A382Y4D1_9ZZZZ</name>
<sequence length="110" mass="12139">MGDNNINIESLDAEEVEGMGVVTLTVDHYNRALHALRDSGWHAVTEDALVMRVKDEPGALARVAKRFKDAGIHVRSIRIIQHEGQWGMVAVSADPIEEARALVKNNLQAE</sequence>
<dbReference type="EMBL" id="UINC01172570">
    <property type="protein sequence ID" value="SVD77705.1"/>
    <property type="molecule type" value="Genomic_DNA"/>
</dbReference>
<proteinExistence type="predicted"/>
<reference evidence="2" key="1">
    <citation type="submission" date="2018-05" db="EMBL/GenBank/DDBJ databases">
        <authorList>
            <person name="Lanie J.A."/>
            <person name="Ng W.-L."/>
            <person name="Kazmierczak K.M."/>
            <person name="Andrzejewski T.M."/>
            <person name="Davidsen T.M."/>
            <person name="Wayne K.J."/>
            <person name="Tettelin H."/>
            <person name="Glass J.I."/>
            <person name="Rusch D."/>
            <person name="Podicherti R."/>
            <person name="Tsui H.-C.T."/>
            <person name="Winkler M.E."/>
        </authorList>
    </citation>
    <scope>NUCLEOTIDE SEQUENCE</scope>
</reference>
<evidence type="ECO:0000259" key="1">
    <source>
        <dbReference type="PROSITE" id="PS51671"/>
    </source>
</evidence>
<dbReference type="InterPro" id="IPR045865">
    <property type="entry name" value="ACT-like_dom_sf"/>
</dbReference>
<evidence type="ECO:0000313" key="2">
    <source>
        <dbReference type="EMBL" id="SVD77705.1"/>
    </source>
</evidence>
<dbReference type="PANTHER" id="PTHR40099">
    <property type="entry name" value="ACETOLACTATE SYNTHASE, SMALL SUBUNIT"/>
    <property type="match status" value="1"/>
</dbReference>
<dbReference type="AlphaFoldDB" id="A0A382Y4D1"/>
<protein>
    <recommendedName>
        <fullName evidence="1">ACT domain-containing protein</fullName>
    </recommendedName>
</protein>
<dbReference type="Gene3D" id="3.30.2130.10">
    <property type="entry name" value="VC0802-like"/>
    <property type="match status" value="1"/>
</dbReference>
<dbReference type="PROSITE" id="PS51671">
    <property type="entry name" value="ACT"/>
    <property type="match status" value="1"/>
</dbReference>
<dbReference type="InterPro" id="IPR002912">
    <property type="entry name" value="ACT_dom"/>
</dbReference>
<dbReference type="PANTHER" id="PTHR40099:SF1">
    <property type="entry name" value="ACETOLACTATE SYNTHASE, SMALL SUBUNIT"/>
    <property type="match status" value="1"/>
</dbReference>
<organism evidence="2">
    <name type="scientific">marine metagenome</name>
    <dbReference type="NCBI Taxonomy" id="408172"/>
    <lineage>
        <taxon>unclassified sequences</taxon>
        <taxon>metagenomes</taxon>
        <taxon>ecological metagenomes</taxon>
    </lineage>
</organism>
<gene>
    <name evidence="2" type="ORF">METZ01_LOCUS430559</name>
</gene>
<feature type="domain" description="ACT" evidence="1">
    <location>
        <begin position="48"/>
        <end position="110"/>
    </location>
</feature>
<dbReference type="Pfam" id="PF01842">
    <property type="entry name" value="ACT"/>
    <property type="match status" value="1"/>
</dbReference>